<feature type="region of interest" description="Disordered" evidence="1">
    <location>
        <begin position="25"/>
        <end position="44"/>
    </location>
</feature>
<protein>
    <submittedName>
        <fullName evidence="2">Uncharacterized protein</fullName>
    </submittedName>
</protein>
<evidence type="ECO:0000313" key="3">
    <source>
        <dbReference type="Proteomes" id="UP000722791"/>
    </source>
</evidence>
<proteinExistence type="predicted"/>
<feature type="non-terminal residue" evidence="2">
    <location>
        <position position="1"/>
    </location>
</feature>
<name>A0A8J4G9W8_9CHLO</name>
<sequence length="150" mass="15061">VTPHGEAVRYAAECRGAGKALGVAPKGGRVDSGSGSGYGGKGGGSWDVPCSRVCWRCGADQAVMRPADNLGHEDRSSMGPQCPAVGTASATAAQPATSGRYLVVKLRLAEGAALGVVLGPIAEVAARCGKYGVTSPLEHGAFYGWDSAAE</sequence>
<dbReference type="Proteomes" id="UP000722791">
    <property type="component" value="Unassembled WGS sequence"/>
</dbReference>
<dbReference type="EMBL" id="BNCQ01000012">
    <property type="protein sequence ID" value="GIM02895.1"/>
    <property type="molecule type" value="Genomic_DNA"/>
</dbReference>
<gene>
    <name evidence="2" type="ORF">Vretimale_7724</name>
</gene>
<organism evidence="2 3">
    <name type="scientific">Volvox reticuliferus</name>
    <dbReference type="NCBI Taxonomy" id="1737510"/>
    <lineage>
        <taxon>Eukaryota</taxon>
        <taxon>Viridiplantae</taxon>
        <taxon>Chlorophyta</taxon>
        <taxon>core chlorophytes</taxon>
        <taxon>Chlorophyceae</taxon>
        <taxon>CS clade</taxon>
        <taxon>Chlamydomonadales</taxon>
        <taxon>Volvocaceae</taxon>
        <taxon>Volvox</taxon>
    </lineage>
</organism>
<accession>A0A8J4G9W8</accession>
<evidence type="ECO:0000313" key="2">
    <source>
        <dbReference type="EMBL" id="GIM02895.1"/>
    </source>
</evidence>
<comment type="caution">
    <text evidence="2">The sequence shown here is derived from an EMBL/GenBank/DDBJ whole genome shotgun (WGS) entry which is preliminary data.</text>
</comment>
<dbReference type="AlphaFoldDB" id="A0A8J4G9W8"/>
<evidence type="ECO:0000256" key="1">
    <source>
        <dbReference type="SAM" id="MobiDB-lite"/>
    </source>
</evidence>
<feature type="non-terminal residue" evidence="2">
    <location>
        <position position="150"/>
    </location>
</feature>
<feature type="compositionally biased region" description="Gly residues" evidence="1">
    <location>
        <begin position="34"/>
        <end position="44"/>
    </location>
</feature>
<reference evidence="2" key="1">
    <citation type="journal article" date="2021" name="Proc. Natl. Acad. Sci. U.S.A.">
        <title>Three genomes in the algal genus Volvox reveal the fate of a haploid sex-determining region after a transition to homothallism.</title>
        <authorList>
            <person name="Yamamoto K."/>
            <person name="Hamaji T."/>
            <person name="Kawai-Toyooka H."/>
            <person name="Matsuzaki R."/>
            <person name="Takahashi F."/>
            <person name="Nishimura Y."/>
            <person name="Kawachi M."/>
            <person name="Noguchi H."/>
            <person name="Minakuchi Y."/>
            <person name="Umen J.G."/>
            <person name="Toyoda A."/>
            <person name="Nozaki H."/>
        </authorList>
    </citation>
    <scope>NUCLEOTIDE SEQUENCE</scope>
    <source>
        <strain evidence="2">NIES-3785</strain>
    </source>
</reference>